<dbReference type="EMBL" id="JBHSGI010000024">
    <property type="protein sequence ID" value="MFC4670381.1"/>
    <property type="molecule type" value="Genomic_DNA"/>
</dbReference>
<feature type="transmembrane region" description="Helical" evidence="1">
    <location>
        <begin position="86"/>
        <end position="108"/>
    </location>
</feature>
<gene>
    <name evidence="2" type="ORF">ACFO5X_17585</name>
</gene>
<evidence type="ECO:0000256" key="1">
    <source>
        <dbReference type="SAM" id="Phobius"/>
    </source>
</evidence>
<reference evidence="3" key="1">
    <citation type="journal article" date="2019" name="Int. J. Syst. Evol. Microbiol.">
        <title>The Global Catalogue of Microorganisms (GCM) 10K type strain sequencing project: providing services to taxonomists for standard genome sequencing and annotation.</title>
        <authorList>
            <consortium name="The Broad Institute Genomics Platform"/>
            <consortium name="The Broad Institute Genome Sequencing Center for Infectious Disease"/>
            <person name="Wu L."/>
            <person name="Ma J."/>
        </authorList>
    </citation>
    <scope>NUCLEOTIDE SEQUENCE [LARGE SCALE GENOMIC DNA]</scope>
    <source>
        <strain evidence="3">CGMCC 4.7283</strain>
    </source>
</reference>
<keyword evidence="1" id="KW-0812">Transmembrane</keyword>
<keyword evidence="1" id="KW-0472">Membrane</keyword>
<keyword evidence="1" id="KW-1133">Transmembrane helix</keyword>
<accession>A0ABV9KLB8</accession>
<organism evidence="2 3">
    <name type="scientific">Seohaeicola nanhaiensis</name>
    <dbReference type="NCBI Taxonomy" id="1387282"/>
    <lineage>
        <taxon>Bacteria</taxon>
        <taxon>Pseudomonadati</taxon>
        <taxon>Pseudomonadota</taxon>
        <taxon>Alphaproteobacteria</taxon>
        <taxon>Rhodobacterales</taxon>
        <taxon>Roseobacteraceae</taxon>
        <taxon>Seohaeicola</taxon>
    </lineage>
</organism>
<evidence type="ECO:0000313" key="2">
    <source>
        <dbReference type="EMBL" id="MFC4670381.1"/>
    </source>
</evidence>
<name>A0ABV9KLB8_9RHOB</name>
<evidence type="ECO:0000313" key="3">
    <source>
        <dbReference type="Proteomes" id="UP001595973"/>
    </source>
</evidence>
<proteinExistence type="predicted"/>
<sequence>MHDPELSLTAIDRLRSCLVAGIGFAAGAAFWLARSEAHPETPGAVAPAVFWIGLALAVIAWGLWRYLVRPVQVLVQMQGAAATARLVARMAAVCLPYGLVCGVLLAPLGADLPIVAQALILLALIWGWDWMKARSQPALAAAMPELSRAVP</sequence>
<dbReference type="Proteomes" id="UP001595973">
    <property type="component" value="Unassembled WGS sequence"/>
</dbReference>
<comment type="caution">
    <text evidence="2">The sequence shown here is derived from an EMBL/GenBank/DDBJ whole genome shotgun (WGS) entry which is preliminary data.</text>
</comment>
<feature type="transmembrane region" description="Helical" evidence="1">
    <location>
        <begin position="12"/>
        <end position="33"/>
    </location>
</feature>
<dbReference type="RefSeq" id="WP_380719324.1">
    <property type="nucleotide sequence ID" value="NZ_JBHSGI010000024.1"/>
</dbReference>
<feature type="transmembrane region" description="Helical" evidence="1">
    <location>
        <begin position="114"/>
        <end position="131"/>
    </location>
</feature>
<protein>
    <submittedName>
        <fullName evidence="2">Uncharacterized protein</fullName>
    </submittedName>
</protein>
<keyword evidence="3" id="KW-1185">Reference proteome</keyword>
<feature type="transmembrane region" description="Helical" evidence="1">
    <location>
        <begin position="45"/>
        <end position="66"/>
    </location>
</feature>